<evidence type="ECO:0000313" key="3">
    <source>
        <dbReference type="EMBL" id="GAA1579972.1"/>
    </source>
</evidence>
<dbReference type="InterPro" id="IPR024031">
    <property type="entry name" value="MSMEG_5819/OxyR"/>
</dbReference>
<dbReference type="InterPro" id="IPR012349">
    <property type="entry name" value="Split_barrel_FMN-bd"/>
</dbReference>
<dbReference type="PANTHER" id="PTHR35176:SF6">
    <property type="entry name" value="HEME OXYGENASE HI_0854-RELATED"/>
    <property type="match status" value="1"/>
</dbReference>
<dbReference type="Pfam" id="PF01243">
    <property type="entry name" value="PNPOx_N"/>
    <property type="match status" value="1"/>
</dbReference>
<dbReference type="InterPro" id="IPR011576">
    <property type="entry name" value="Pyridox_Oxase_N"/>
</dbReference>
<dbReference type="EMBL" id="BAAAOS010000020">
    <property type="protein sequence ID" value="GAA1579972.1"/>
    <property type="molecule type" value="Genomic_DNA"/>
</dbReference>
<evidence type="ECO:0000256" key="1">
    <source>
        <dbReference type="ARBA" id="ARBA00023002"/>
    </source>
</evidence>
<dbReference type="InterPro" id="IPR052019">
    <property type="entry name" value="F420H2_bilvrd_red/Heme_oxyg"/>
</dbReference>
<dbReference type="Gene3D" id="2.30.110.10">
    <property type="entry name" value="Electron Transport, Fmn-binding Protein, Chain A"/>
    <property type="match status" value="1"/>
</dbReference>
<organism evidence="3 4">
    <name type="scientific">Kribbella sancticallisti</name>
    <dbReference type="NCBI Taxonomy" id="460087"/>
    <lineage>
        <taxon>Bacteria</taxon>
        <taxon>Bacillati</taxon>
        <taxon>Actinomycetota</taxon>
        <taxon>Actinomycetes</taxon>
        <taxon>Propionibacteriales</taxon>
        <taxon>Kribbellaceae</taxon>
        <taxon>Kribbella</taxon>
    </lineage>
</organism>
<feature type="domain" description="Pyridoxamine 5'-phosphate oxidase N-terminal" evidence="2">
    <location>
        <begin position="13"/>
        <end position="98"/>
    </location>
</feature>
<comment type="caution">
    <text evidence="3">The sequence shown here is derived from an EMBL/GenBank/DDBJ whole genome shotgun (WGS) entry which is preliminary data.</text>
</comment>
<gene>
    <name evidence="3" type="ORF">GCM10009789_37190</name>
</gene>
<keyword evidence="1" id="KW-0560">Oxidoreductase</keyword>
<name>A0ABN2DLM8_9ACTN</name>
<dbReference type="RefSeq" id="WP_344215476.1">
    <property type="nucleotide sequence ID" value="NZ_BAAAOS010000020.1"/>
</dbReference>
<dbReference type="SUPFAM" id="SSF50475">
    <property type="entry name" value="FMN-binding split barrel"/>
    <property type="match status" value="1"/>
</dbReference>
<proteinExistence type="predicted"/>
<dbReference type="PANTHER" id="PTHR35176">
    <property type="entry name" value="HEME OXYGENASE HI_0854-RELATED"/>
    <property type="match status" value="1"/>
</dbReference>
<evidence type="ECO:0000259" key="2">
    <source>
        <dbReference type="Pfam" id="PF01243"/>
    </source>
</evidence>
<dbReference type="NCBIfam" id="TIGR04023">
    <property type="entry name" value="PPOX_MSMEG_5819"/>
    <property type="match status" value="1"/>
</dbReference>
<protein>
    <submittedName>
        <fullName evidence="3">PPOX class F420-dependent oxidoreductase</fullName>
    </submittedName>
</protein>
<sequence>MGTFTTLELDYLQSERRLARLATVGPDGMPHVTPVGWSLTPDGAVEISGHSFAATKKFRDVRRTPVAAIVIDDVLPPWQPRGIEIRGRAEAIDGPEPRIRIHPERIIAWGLSDGQRSARSVGNT</sequence>
<dbReference type="Proteomes" id="UP001500393">
    <property type="component" value="Unassembled WGS sequence"/>
</dbReference>
<accession>A0ABN2DLM8</accession>
<evidence type="ECO:0000313" key="4">
    <source>
        <dbReference type="Proteomes" id="UP001500393"/>
    </source>
</evidence>
<keyword evidence="4" id="KW-1185">Reference proteome</keyword>
<reference evidence="3 4" key="1">
    <citation type="journal article" date="2019" name="Int. J. Syst. Evol. Microbiol.">
        <title>The Global Catalogue of Microorganisms (GCM) 10K type strain sequencing project: providing services to taxonomists for standard genome sequencing and annotation.</title>
        <authorList>
            <consortium name="The Broad Institute Genomics Platform"/>
            <consortium name="The Broad Institute Genome Sequencing Center for Infectious Disease"/>
            <person name="Wu L."/>
            <person name="Ma J."/>
        </authorList>
    </citation>
    <scope>NUCLEOTIDE SEQUENCE [LARGE SCALE GENOMIC DNA]</scope>
    <source>
        <strain evidence="3 4">JCM 14969</strain>
    </source>
</reference>